<reference evidence="2" key="1">
    <citation type="submission" date="2021-03" db="EMBL/GenBank/DDBJ databases">
        <title>Evolutionary innovations through gain and loss of genes in the ectomycorrhizal Boletales.</title>
        <authorList>
            <person name="Wu G."/>
            <person name="Miyauchi S."/>
            <person name="Morin E."/>
            <person name="Yang Z.-L."/>
            <person name="Xu J."/>
            <person name="Martin F.M."/>
        </authorList>
    </citation>
    <scope>NUCLEOTIDE SEQUENCE</scope>
    <source>
        <strain evidence="2">BR01</strain>
    </source>
</reference>
<evidence type="ECO:0000313" key="3">
    <source>
        <dbReference type="Proteomes" id="UP000683000"/>
    </source>
</evidence>
<evidence type="ECO:0000256" key="1">
    <source>
        <dbReference type="SAM" id="MobiDB-lite"/>
    </source>
</evidence>
<protein>
    <submittedName>
        <fullName evidence="2">Uncharacterized protein</fullName>
    </submittedName>
</protein>
<evidence type="ECO:0000313" key="2">
    <source>
        <dbReference type="EMBL" id="KAG6372380.1"/>
    </source>
</evidence>
<accession>A0A8I3A7F8</accession>
<dbReference type="AlphaFoldDB" id="A0A8I3A7F8"/>
<dbReference type="Proteomes" id="UP000683000">
    <property type="component" value="Unassembled WGS sequence"/>
</dbReference>
<organism evidence="2 3">
    <name type="scientific">Boletus reticuloceps</name>
    <dbReference type="NCBI Taxonomy" id="495285"/>
    <lineage>
        <taxon>Eukaryota</taxon>
        <taxon>Fungi</taxon>
        <taxon>Dikarya</taxon>
        <taxon>Basidiomycota</taxon>
        <taxon>Agaricomycotina</taxon>
        <taxon>Agaricomycetes</taxon>
        <taxon>Agaricomycetidae</taxon>
        <taxon>Boletales</taxon>
        <taxon>Boletineae</taxon>
        <taxon>Boletaceae</taxon>
        <taxon>Boletoideae</taxon>
        <taxon>Boletus</taxon>
    </lineage>
</organism>
<feature type="compositionally biased region" description="Polar residues" evidence="1">
    <location>
        <begin position="139"/>
        <end position="148"/>
    </location>
</feature>
<dbReference type="EMBL" id="JAGFBS010000028">
    <property type="protein sequence ID" value="KAG6372380.1"/>
    <property type="molecule type" value="Genomic_DNA"/>
</dbReference>
<proteinExistence type="predicted"/>
<keyword evidence="3" id="KW-1185">Reference proteome</keyword>
<gene>
    <name evidence="2" type="ORF">JVT61DRAFT_7835</name>
</gene>
<feature type="region of interest" description="Disordered" evidence="1">
    <location>
        <begin position="124"/>
        <end position="160"/>
    </location>
</feature>
<comment type="caution">
    <text evidence="2">The sequence shown here is derived from an EMBL/GenBank/DDBJ whole genome shotgun (WGS) entry which is preliminary data.</text>
</comment>
<name>A0A8I3A7F8_9AGAM</name>
<feature type="compositionally biased region" description="Polar residues" evidence="1">
    <location>
        <begin position="1"/>
        <end position="23"/>
    </location>
</feature>
<dbReference type="OrthoDB" id="2687848at2759"/>
<sequence length="160" mass="17498">MRPSKGKSSNVTPGPSAASSSQVRLLAGSNETGPDGLLKDITVVDVDEPGPVKKSRADRSQDIDTFFSPSFIKDGKKYRNCTPCTKLQKRPVSFVNEATTLQWHQQATHKADYLKWAAANNFPSMLPQDTKQQRDAVTASKQPQTSLDSHLVSKPQLSIS</sequence>
<feature type="region of interest" description="Disordered" evidence="1">
    <location>
        <begin position="1"/>
        <end position="60"/>
    </location>
</feature>